<name>A0A160TKU3_9ZZZZ</name>
<gene>
    <name evidence="2" type="ORF">MGWOODY_Smn2237</name>
</gene>
<proteinExistence type="predicted"/>
<dbReference type="GO" id="GO:0050129">
    <property type="term" value="F:N-formylglutamate deformylase activity"/>
    <property type="evidence" value="ECO:0007669"/>
    <property type="project" value="UniProtKB-EC"/>
</dbReference>
<evidence type="ECO:0000256" key="1">
    <source>
        <dbReference type="SAM" id="MobiDB-lite"/>
    </source>
</evidence>
<dbReference type="SUPFAM" id="SSF53187">
    <property type="entry name" value="Zn-dependent exopeptidases"/>
    <property type="match status" value="1"/>
</dbReference>
<dbReference type="EMBL" id="CZQE01000308">
    <property type="protein sequence ID" value="CUS45860.1"/>
    <property type="molecule type" value="Genomic_DNA"/>
</dbReference>
<dbReference type="Pfam" id="PF05013">
    <property type="entry name" value="FGase"/>
    <property type="match status" value="1"/>
</dbReference>
<organism evidence="2">
    <name type="scientific">hydrothermal vent metagenome</name>
    <dbReference type="NCBI Taxonomy" id="652676"/>
    <lineage>
        <taxon>unclassified sequences</taxon>
        <taxon>metagenomes</taxon>
        <taxon>ecological metagenomes</taxon>
    </lineage>
</organism>
<sequence length="288" mass="31067">MVAMADSALSFDRYGPHDPASPVILSVPHAGRDYPLALRAALRVPVAALTPLEDRHIDAVAILARGNETMLVQRVARAWIDLNRSEQERDPGIDDGADRQAMPQQSARMRGGLGLVPRRVSGAGDIWRRRLDGDEVMARIEMDHRPYHAALTEALKRARSRFGIAILLDLHSMPPLTPAQGAARIVLGDRFGRSAAARFVRRLESEARSAGIATALNAPYAGGHILDAQARPRAGIHAIQIEFDRSLYLDPALDGPGDGMTAIAALLRRMIDAVTDEALALPGAIAAE</sequence>
<feature type="region of interest" description="Disordered" evidence="1">
    <location>
        <begin position="87"/>
        <end position="109"/>
    </location>
</feature>
<feature type="compositionally biased region" description="Basic and acidic residues" evidence="1">
    <location>
        <begin position="87"/>
        <end position="98"/>
    </location>
</feature>
<protein>
    <submittedName>
        <fullName evidence="2">N-formylglutamate deformylase</fullName>
        <ecNumber evidence="2">3.5.1.68</ecNumber>
    </submittedName>
</protein>
<reference evidence="2" key="1">
    <citation type="submission" date="2015-10" db="EMBL/GenBank/DDBJ databases">
        <authorList>
            <person name="Gilbert D.G."/>
        </authorList>
    </citation>
    <scope>NUCLEOTIDE SEQUENCE</scope>
</reference>
<dbReference type="EC" id="3.5.1.68" evidence="2"/>
<dbReference type="Gene3D" id="3.40.630.40">
    <property type="entry name" value="Zn-dependent exopeptidases"/>
    <property type="match status" value="1"/>
</dbReference>
<evidence type="ECO:0000313" key="2">
    <source>
        <dbReference type="EMBL" id="CUS45860.1"/>
    </source>
</evidence>
<dbReference type="InterPro" id="IPR007709">
    <property type="entry name" value="N-FG_amidohydro"/>
</dbReference>
<accession>A0A160TKU3</accession>
<keyword evidence="2" id="KW-0378">Hydrolase</keyword>
<dbReference type="AlphaFoldDB" id="A0A160TKU3"/>